<accession>A0A9P9IYJ3</accession>
<evidence type="ECO:0000313" key="2">
    <source>
        <dbReference type="Proteomes" id="UP000700596"/>
    </source>
</evidence>
<organism evidence="1 2">
    <name type="scientific">Dendryphion nanum</name>
    <dbReference type="NCBI Taxonomy" id="256645"/>
    <lineage>
        <taxon>Eukaryota</taxon>
        <taxon>Fungi</taxon>
        <taxon>Dikarya</taxon>
        <taxon>Ascomycota</taxon>
        <taxon>Pezizomycotina</taxon>
        <taxon>Dothideomycetes</taxon>
        <taxon>Pleosporomycetidae</taxon>
        <taxon>Pleosporales</taxon>
        <taxon>Torulaceae</taxon>
        <taxon>Dendryphion</taxon>
    </lineage>
</organism>
<dbReference type="InterPro" id="IPR036770">
    <property type="entry name" value="Ankyrin_rpt-contain_sf"/>
</dbReference>
<sequence length="143" mass="16724">MITKDLFHTCGADQAWGFRRVYRAFTDQIYFQICEKMSIESFGYQYHKWLKWAMLFNHMGMVQRNFEPDFIQSLVDTKVDPDVPNKTKLALLLERGANPGHRGGLKRSALFLAKKYAPCPIHILLLEARQEMKEAKRAKKKKS</sequence>
<protein>
    <submittedName>
        <fullName evidence="1">Uncharacterized protein</fullName>
    </submittedName>
</protein>
<name>A0A9P9IYJ3_9PLEO</name>
<gene>
    <name evidence="1" type="ORF">B0J11DRAFT_502015</name>
</gene>
<evidence type="ECO:0000313" key="1">
    <source>
        <dbReference type="EMBL" id="KAH7135169.1"/>
    </source>
</evidence>
<reference evidence="1" key="1">
    <citation type="journal article" date="2021" name="Nat. Commun.">
        <title>Genetic determinants of endophytism in the Arabidopsis root mycobiome.</title>
        <authorList>
            <person name="Mesny F."/>
            <person name="Miyauchi S."/>
            <person name="Thiergart T."/>
            <person name="Pickel B."/>
            <person name="Atanasova L."/>
            <person name="Karlsson M."/>
            <person name="Huettel B."/>
            <person name="Barry K.W."/>
            <person name="Haridas S."/>
            <person name="Chen C."/>
            <person name="Bauer D."/>
            <person name="Andreopoulos W."/>
            <person name="Pangilinan J."/>
            <person name="LaButti K."/>
            <person name="Riley R."/>
            <person name="Lipzen A."/>
            <person name="Clum A."/>
            <person name="Drula E."/>
            <person name="Henrissat B."/>
            <person name="Kohler A."/>
            <person name="Grigoriev I.V."/>
            <person name="Martin F.M."/>
            <person name="Hacquard S."/>
        </authorList>
    </citation>
    <scope>NUCLEOTIDE SEQUENCE</scope>
    <source>
        <strain evidence="1">MPI-CAGE-CH-0243</strain>
    </source>
</reference>
<comment type="caution">
    <text evidence="1">The sequence shown here is derived from an EMBL/GenBank/DDBJ whole genome shotgun (WGS) entry which is preliminary data.</text>
</comment>
<keyword evidence="2" id="KW-1185">Reference proteome</keyword>
<proteinExistence type="predicted"/>
<dbReference type="Proteomes" id="UP000700596">
    <property type="component" value="Unassembled WGS sequence"/>
</dbReference>
<dbReference type="EMBL" id="JAGMWT010000002">
    <property type="protein sequence ID" value="KAH7135169.1"/>
    <property type="molecule type" value="Genomic_DNA"/>
</dbReference>
<dbReference type="AlphaFoldDB" id="A0A9P9IYJ3"/>
<dbReference type="SUPFAM" id="SSF48403">
    <property type="entry name" value="Ankyrin repeat"/>
    <property type="match status" value="1"/>
</dbReference>